<evidence type="ECO:0000313" key="3">
    <source>
        <dbReference type="Proteomes" id="UP000320762"/>
    </source>
</evidence>
<protein>
    <submittedName>
        <fullName evidence="2">Uncharacterized protein</fullName>
    </submittedName>
</protein>
<dbReference type="STRING" id="97359.A0A550CXT2"/>
<evidence type="ECO:0000313" key="2">
    <source>
        <dbReference type="EMBL" id="TRM69589.1"/>
    </source>
</evidence>
<comment type="caution">
    <text evidence="2">The sequence shown here is derived from an EMBL/GenBank/DDBJ whole genome shotgun (WGS) entry which is preliminary data.</text>
</comment>
<accession>A0A550CXT2</accession>
<feature type="compositionally biased region" description="Basic and acidic residues" evidence="1">
    <location>
        <begin position="304"/>
        <end position="313"/>
    </location>
</feature>
<feature type="compositionally biased region" description="Pro residues" evidence="1">
    <location>
        <begin position="248"/>
        <end position="276"/>
    </location>
</feature>
<keyword evidence="3" id="KW-1185">Reference proteome</keyword>
<name>A0A550CXT2_9AGAR</name>
<dbReference type="Proteomes" id="UP000320762">
    <property type="component" value="Unassembled WGS sequence"/>
</dbReference>
<gene>
    <name evidence="2" type="ORF">BD626DRAFT_533192</name>
</gene>
<organism evidence="2 3">
    <name type="scientific">Schizophyllum amplum</name>
    <dbReference type="NCBI Taxonomy" id="97359"/>
    <lineage>
        <taxon>Eukaryota</taxon>
        <taxon>Fungi</taxon>
        <taxon>Dikarya</taxon>
        <taxon>Basidiomycota</taxon>
        <taxon>Agaricomycotina</taxon>
        <taxon>Agaricomycetes</taxon>
        <taxon>Agaricomycetidae</taxon>
        <taxon>Agaricales</taxon>
        <taxon>Schizophyllaceae</taxon>
        <taxon>Schizophyllum</taxon>
    </lineage>
</organism>
<reference evidence="2 3" key="1">
    <citation type="journal article" date="2019" name="New Phytol.">
        <title>Comparative genomics reveals unique wood-decay strategies and fruiting body development in the Schizophyllaceae.</title>
        <authorList>
            <person name="Almasi E."/>
            <person name="Sahu N."/>
            <person name="Krizsan K."/>
            <person name="Balint B."/>
            <person name="Kovacs G.M."/>
            <person name="Kiss B."/>
            <person name="Cseklye J."/>
            <person name="Drula E."/>
            <person name="Henrissat B."/>
            <person name="Nagy I."/>
            <person name="Chovatia M."/>
            <person name="Adam C."/>
            <person name="LaButti K."/>
            <person name="Lipzen A."/>
            <person name="Riley R."/>
            <person name="Grigoriev I.V."/>
            <person name="Nagy L.G."/>
        </authorList>
    </citation>
    <scope>NUCLEOTIDE SEQUENCE [LARGE SCALE GENOMIC DNA]</scope>
    <source>
        <strain evidence="2 3">NL-1724</strain>
    </source>
</reference>
<feature type="region of interest" description="Disordered" evidence="1">
    <location>
        <begin position="1"/>
        <end position="164"/>
    </location>
</feature>
<feature type="region of interest" description="Disordered" evidence="1">
    <location>
        <begin position="179"/>
        <end position="320"/>
    </location>
</feature>
<dbReference type="OrthoDB" id="3358973at2759"/>
<evidence type="ECO:0000256" key="1">
    <source>
        <dbReference type="SAM" id="MobiDB-lite"/>
    </source>
</evidence>
<dbReference type="AlphaFoldDB" id="A0A550CXT2"/>
<feature type="compositionally biased region" description="Basic and acidic residues" evidence="1">
    <location>
        <begin position="36"/>
        <end position="45"/>
    </location>
</feature>
<sequence length="320" mass="35234">MSSISSLETITADVHDHHQTTPKRPAQVPASPAEEDLARPHVWKDDEPELDAPRYSSRRKGKERSPSTDDNDDDDDDGDRSDAGSYPPVNDEEAETRRVEETLRRWELAERERRRCARESTKGSGDAPSLVGSVARRASLLFSPGQHRTPPRPQMGGPLGNHRALQSRDSLDMAGVQLDDIATPTPSPTFADHRRKLSLPENDPFADPAQTGAVMEPLAEVPDHPNSTGPTPDGPVLLARRESTLRHPPLPKPLNLPQPRSPPPIHSPPLPMPPPTASSQSSDAEDYEPPTRWWHEWLCGCGEGPDRGGDRQAGRTNPYE</sequence>
<dbReference type="EMBL" id="VDMD01000001">
    <property type="protein sequence ID" value="TRM69589.1"/>
    <property type="molecule type" value="Genomic_DNA"/>
</dbReference>
<feature type="compositionally biased region" description="Acidic residues" evidence="1">
    <location>
        <begin position="69"/>
        <end position="79"/>
    </location>
</feature>
<proteinExistence type="predicted"/>
<feature type="compositionally biased region" description="Basic and acidic residues" evidence="1">
    <location>
        <begin position="95"/>
        <end position="121"/>
    </location>
</feature>